<evidence type="ECO:0000313" key="2">
    <source>
        <dbReference type="Proteomes" id="UP001165289"/>
    </source>
</evidence>
<reference evidence="1 2" key="1">
    <citation type="journal article" date="2023" name="BMC Biol.">
        <title>The compact genome of the sponge Oopsacas minuta (Hexactinellida) is lacking key metazoan core genes.</title>
        <authorList>
            <person name="Santini S."/>
            <person name="Schenkelaars Q."/>
            <person name="Jourda C."/>
            <person name="Duchesne M."/>
            <person name="Belahbib H."/>
            <person name="Rocher C."/>
            <person name="Selva M."/>
            <person name="Riesgo A."/>
            <person name="Vervoort M."/>
            <person name="Leys S.P."/>
            <person name="Kodjabachian L."/>
            <person name="Le Bivic A."/>
            <person name="Borchiellini C."/>
            <person name="Claverie J.M."/>
            <person name="Renard E."/>
        </authorList>
    </citation>
    <scope>NUCLEOTIDE SEQUENCE [LARGE SCALE GENOMIC DNA]</scope>
    <source>
        <strain evidence="1">SPO-2</strain>
    </source>
</reference>
<evidence type="ECO:0000313" key="1">
    <source>
        <dbReference type="EMBL" id="KAI6656070.1"/>
    </source>
</evidence>
<name>A0AAV7K4N4_9METZ</name>
<sequence>MKRKLRDFYDPQPVEHQITNAETAQTEITEMLATGITTPTMTDGGATMNDIGTVVGNTAELSDHDRLNLLKNAFVPSIGFDWHYQNRTSKGKVEKRYLKKELFDRYRFLRFSLAKGGLLCCYCVSFPEQSKGNKYESFVIKPFTNYARLFGSQGAVSNHTTTDYHRCSIVKAKEFLKRSKDRSMRIENILNSNRVQQIKDNHDRLKPIIKSILFCGRNGLALRVHRDNGDLTLDQPTDNDGNLRALLQFRADSGLYQQRLFYDCRGFLRAIDVVL</sequence>
<gene>
    <name evidence="1" type="ORF">LOD99_11349</name>
</gene>
<dbReference type="EMBL" id="JAKMXF010000163">
    <property type="protein sequence ID" value="KAI6656070.1"/>
    <property type="molecule type" value="Genomic_DNA"/>
</dbReference>
<evidence type="ECO:0008006" key="3">
    <source>
        <dbReference type="Google" id="ProtNLM"/>
    </source>
</evidence>
<dbReference type="AlphaFoldDB" id="A0AAV7K4N4"/>
<protein>
    <recommendedName>
        <fullName evidence="3">TTF-type domain-containing protein</fullName>
    </recommendedName>
</protein>
<keyword evidence="2" id="KW-1185">Reference proteome</keyword>
<comment type="caution">
    <text evidence="1">The sequence shown here is derived from an EMBL/GenBank/DDBJ whole genome shotgun (WGS) entry which is preliminary data.</text>
</comment>
<dbReference type="Proteomes" id="UP001165289">
    <property type="component" value="Unassembled WGS sequence"/>
</dbReference>
<accession>A0AAV7K4N4</accession>
<organism evidence="1 2">
    <name type="scientific">Oopsacas minuta</name>
    <dbReference type="NCBI Taxonomy" id="111878"/>
    <lineage>
        <taxon>Eukaryota</taxon>
        <taxon>Metazoa</taxon>
        <taxon>Porifera</taxon>
        <taxon>Hexactinellida</taxon>
        <taxon>Hexasterophora</taxon>
        <taxon>Lyssacinosida</taxon>
        <taxon>Leucopsacidae</taxon>
        <taxon>Oopsacas</taxon>
    </lineage>
</organism>
<proteinExistence type="predicted"/>